<dbReference type="SUPFAM" id="SSF55874">
    <property type="entry name" value="ATPase domain of HSP90 chaperone/DNA topoisomerase II/histidine kinase"/>
    <property type="match status" value="1"/>
</dbReference>
<dbReference type="Pfam" id="PF07730">
    <property type="entry name" value="HisKA_3"/>
    <property type="match status" value="1"/>
</dbReference>
<keyword evidence="8 10" id="KW-0472">Membrane</keyword>
<feature type="transmembrane region" description="Helical" evidence="10">
    <location>
        <begin position="224"/>
        <end position="244"/>
    </location>
</feature>
<dbReference type="InterPro" id="IPR011712">
    <property type="entry name" value="Sig_transdc_His_kin_sub3_dim/P"/>
</dbReference>
<dbReference type="CDD" id="cd16917">
    <property type="entry name" value="HATPase_UhpB-NarQ-NarX-like"/>
    <property type="match status" value="1"/>
</dbReference>
<dbReference type="GO" id="GO:0005886">
    <property type="term" value="C:plasma membrane"/>
    <property type="evidence" value="ECO:0007669"/>
    <property type="project" value="UniProtKB-SubCell"/>
</dbReference>
<evidence type="ECO:0000256" key="7">
    <source>
        <dbReference type="ARBA" id="ARBA00023012"/>
    </source>
</evidence>
<comment type="subcellular location">
    <subcellularLocation>
        <location evidence="1">Cell membrane</location>
        <topology evidence="1">Multi-pass membrane protein</topology>
    </subcellularLocation>
</comment>
<dbReference type="PANTHER" id="PTHR24421:SF37">
    <property type="entry name" value="SENSOR HISTIDINE KINASE NARS"/>
    <property type="match status" value="1"/>
</dbReference>
<proteinExistence type="predicted"/>
<evidence type="ECO:0000256" key="10">
    <source>
        <dbReference type="SAM" id="Phobius"/>
    </source>
</evidence>
<evidence type="ECO:0000259" key="11">
    <source>
        <dbReference type="SMART" id="SM00387"/>
    </source>
</evidence>
<reference evidence="12" key="1">
    <citation type="submission" date="2020-10" db="EMBL/GenBank/DDBJ databases">
        <title>Connecting structure to function with the recovery of over 1000 high-quality activated sludge metagenome-assembled genomes encoding full-length rRNA genes using long-read sequencing.</title>
        <authorList>
            <person name="Singleton C.M."/>
            <person name="Petriglieri F."/>
            <person name="Kristensen J.M."/>
            <person name="Kirkegaard R.H."/>
            <person name="Michaelsen T.Y."/>
            <person name="Andersen M.H."/>
            <person name="Karst S.M."/>
            <person name="Dueholm M.S."/>
            <person name="Nielsen P.H."/>
            <person name="Albertsen M."/>
        </authorList>
    </citation>
    <scope>NUCLEOTIDE SEQUENCE</scope>
    <source>
        <strain evidence="12">Ribe_18-Q3-R11-54_MAXAC.001</strain>
    </source>
</reference>
<keyword evidence="2" id="KW-1003">Cell membrane</keyword>
<keyword evidence="3" id="KW-0808">Transferase</keyword>
<dbReference type="AlphaFoldDB" id="A0A9D7XWC0"/>
<feature type="transmembrane region" description="Helical" evidence="10">
    <location>
        <begin position="48"/>
        <end position="70"/>
    </location>
</feature>
<dbReference type="Pfam" id="PF02518">
    <property type="entry name" value="HATPase_c"/>
    <property type="match status" value="1"/>
</dbReference>
<dbReference type="InterPro" id="IPR036890">
    <property type="entry name" value="HATPase_C_sf"/>
</dbReference>
<dbReference type="InterPro" id="IPR050482">
    <property type="entry name" value="Sensor_HK_TwoCompSys"/>
</dbReference>
<accession>A0A9D7XWC0</accession>
<comment type="caution">
    <text evidence="12">The sequence shown here is derived from an EMBL/GenBank/DDBJ whole genome shotgun (WGS) entry which is preliminary data.</text>
</comment>
<dbReference type="EMBL" id="JADKGK010000013">
    <property type="protein sequence ID" value="MBL0003584.1"/>
    <property type="molecule type" value="Genomic_DNA"/>
</dbReference>
<sequence>MRTLTASSTPWVGAEGTSSPAPAAGWVTLADGQPGERAQALPTPGRTLAQLVIAALIVLGLVLVGTSFAASRLAEREAVNDAAHTANLLAQAVIQPALTDALVAGDPAAFAAFDRVVRDSVLPNNIVRVKLWHPDGTIVYADETRLVGQKFTLDPEQLEVLTVPQTRAEVSELDRSENEFERYGGKLLEVYRPVWTPGGEALLFEVYGAYAPVAERTSDLWRGLAGLIASSLLLLFVLMTPILWKVLDRLGQAHAHREDLLRRAVDASDEERRRIAATLHDGPVQELVASSLVVAGAAEQASSAGHAQLADDIREAGGTVRASIASLRSLLVDLYPDRLADAGLAAAVDDLGGPLRSRGTTVTIDLDPVAVAQLDEESTRLIYRVTRECLRNVAKHAGACTVSVTLAPAGQGRHTELLIVDNGVGFDVAASRARHGHFGLRVLTDLAEGAGAVLQVASAPGAGTRWRLLLPDQPGGMP</sequence>
<evidence type="ECO:0000256" key="2">
    <source>
        <dbReference type="ARBA" id="ARBA00022475"/>
    </source>
</evidence>
<keyword evidence="4 10" id="KW-0812">Transmembrane</keyword>
<keyword evidence="7" id="KW-0902">Two-component regulatory system</keyword>
<dbReference type="Gene3D" id="1.20.5.1930">
    <property type="match status" value="1"/>
</dbReference>
<evidence type="ECO:0000313" key="12">
    <source>
        <dbReference type="EMBL" id="MBL0003584.1"/>
    </source>
</evidence>
<dbReference type="GO" id="GO:0046983">
    <property type="term" value="F:protein dimerization activity"/>
    <property type="evidence" value="ECO:0007669"/>
    <property type="project" value="InterPro"/>
</dbReference>
<evidence type="ECO:0000256" key="1">
    <source>
        <dbReference type="ARBA" id="ARBA00004651"/>
    </source>
</evidence>
<keyword evidence="6 10" id="KW-1133">Transmembrane helix</keyword>
<feature type="domain" description="Histidine kinase/HSP90-like ATPase" evidence="11">
    <location>
        <begin position="377"/>
        <end position="474"/>
    </location>
</feature>
<feature type="compositionally biased region" description="Polar residues" evidence="9">
    <location>
        <begin position="1"/>
        <end position="20"/>
    </location>
</feature>
<evidence type="ECO:0000256" key="5">
    <source>
        <dbReference type="ARBA" id="ARBA00022777"/>
    </source>
</evidence>
<evidence type="ECO:0000313" key="13">
    <source>
        <dbReference type="Proteomes" id="UP000886632"/>
    </source>
</evidence>
<dbReference type="PANTHER" id="PTHR24421">
    <property type="entry name" value="NITRATE/NITRITE SENSOR PROTEIN NARX-RELATED"/>
    <property type="match status" value="1"/>
</dbReference>
<keyword evidence="5 12" id="KW-0418">Kinase</keyword>
<dbReference type="Proteomes" id="UP000886632">
    <property type="component" value="Unassembled WGS sequence"/>
</dbReference>
<feature type="region of interest" description="Disordered" evidence="9">
    <location>
        <begin position="1"/>
        <end position="24"/>
    </location>
</feature>
<gene>
    <name evidence="12" type="ORF">IPP00_06220</name>
</gene>
<evidence type="ECO:0000256" key="9">
    <source>
        <dbReference type="SAM" id="MobiDB-lite"/>
    </source>
</evidence>
<evidence type="ECO:0000256" key="4">
    <source>
        <dbReference type="ARBA" id="ARBA00022692"/>
    </source>
</evidence>
<dbReference type="SMART" id="SM00387">
    <property type="entry name" value="HATPase_c"/>
    <property type="match status" value="1"/>
</dbReference>
<evidence type="ECO:0000256" key="8">
    <source>
        <dbReference type="ARBA" id="ARBA00023136"/>
    </source>
</evidence>
<protein>
    <submittedName>
        <fullName evidence="12">Integral membrane sensor signal transduction histidine kinase</fullName>
    </submittedName>
</protein>
<evidence type="ECO:0000256" key="3">
    <source>
        <dbReference type="ARBA" id="ARBA00022679"/>
    </source>
</evidence>
<dbReference type="Gene3D" id="3.30.565.10">
    <property type="entry name" value="Histidine kinase-like ATPase, C-terminal domain"/>
    <property type="match status" value="1"/>
</dbReference>
<dbReference type="GO" id="GO:0000155">
    <property type="term" value="F:phosphorelay sensor kinase activity"/>
    <property type="evidence" value="ECO:0007669"/>
    <property type="project" value="InterPro"/>
</dbReference>
<dbReference type="InterPro" id="IPR003594">
    <property type="entry name" value="HATPase_dom"/>
</dbReference>
<name>A0A9D7XWC0_9MICO</name>
<evidence type="ECO:0000256" key="6">
    <source>
        <dbReference type="ARBA" id="ARBA00022989"/>
    </source>
</evidence>
<organism evidence="12 13">
    <name type="scientific">Candidatus Phosphoribacter hodrii</name>
    <dbReference type="NCBI Taxonomy" id="2953743"/>
    <lineage>
        <taxon>Bacteria</taxon>
        <taxon>Bacillati</taxon>
        <taxon>Actinomycetota</taxon>
        <taxon>Actinomycetes</taxon>
        <taxon>Micrococcales</taxon>
        <taxon>Dermatophilaceae</taxon>
        <taxon>Candidatus Phosphoribacter</taxon>
    </lineage>
</organism>